<dbReference type="EMBL" id="KE145363">
    <property type="protein sequence ID" value="EPE30441.1"/>
    <property type="molecule type" value="Genomic_DNA"/>
</dbReference>
<evidence type="ECO:0000256" key="4">
    <source>
        <dbReference type="ARBA" id="ARBA00023136"/>
    </source>
</evidence>
<feature type="compositionally biased region" description="Basic and acidic residues" evidence="5">
    <location>
        <begin position="47"/>
        <end position="83"/>
    </location>
</feature>
<reference evidence="8 9" key="1">
    <citation type="journal article" date="2013" name="BMC Genomics">
        <title>Genomics-driven discovery of the pneumocandin biosynthetic gene cluster in the fungus Glarea lozoyensis.</title>
        <authorList>
            <person name="Chen L."/>
            <person name="Yue Q."/>
            <person name="Zhang X."/>
            <person name="Xiang M."/>
            <person name="Wang C."/>
            <person name="Li S."/>
            <person name="Che Y."/>
            <person name="Ortiz-Lopez F.J."/>
            <person name="Bills G.F."/>
            <person name="Liu X."/>
            <person name="An Z."/>
        </authorList>
    </citation>
    <scope>NUCLEOTIDE SEQUENCE [LARGE SCALE GENOMIC DNA]</scope>
    <source>
        <strain evidence="9">ATCC 20868 / MF5171</strain>
    </source>
</reference>
<feature type="transmembrane region" description="Helical" evidence="6">
    <location>
        <begin position="509"/>
        <end position="532"/>
    </location>
</feature>
<dbReference type="PROSITE" id="PS50850">
    <property type="entry name" value="MFS"/>
    <property type="match status" value="1"/>
</dbReference>
<dbReference type="GO" id="GO:0022857">
    <property type="term" value="F:transmembrane transporter activity"/>
    <property type="evidence" value="ECO:0007669"/>
    <property type="project" value="InterPro"/>
</dbReference>
<protein>
    <submittedName>
        <fullName evidence="8">MFS general substrate transporter</fullName>
    </submittedName>
</protein>
<dbReference type="eggNOG" id="KOG0255">
    <property type="taxonomic scope" value="Eukaryota"/>
</dbReference>
<dbReference type="OMA" id="MTVWITF"/>
<feature type="transmembrane region" description="Helical" evidence="6">
    <location>
        <begin position="260"/>
        <end position="282"/>
    </location>
</feature>
<dbReference type="GeneID" id="19462463"/>
<feature type="compositionally biased region" description="Polar residues" evidence="5">
    <location>
        <begin position="12"/>
        <end position="21"/>
    </location>
</feature>
<evidence type="ECO:0000256" key="2">
    <source>
        <dbReference type="ARBA" id="ARBA00022692"/>
    </source>
</evidence>
<evidence type="ECO:0000256" key="6">
    <source>
        <dbReference type="SAM" id="Phobius"/>
    </source>
</evidence>
<dbReference type="GO" id="GO:0005886">
    <property type="term" value="C:plasma membrane"/>
    <property type="evidence" value="ECO:0007669"/>
    <property type="project" value="TreeGrafter"/>
</dbReference>
<dbReference type="HOGENOM" id="CLU_008455_11_4_1"/>
<evidence type="ECO:0000256" key="3">
    <source>
        <dbReference type="ARBA" id="ARBA00022989"/>
    </source>
</evidence>
<keyword evidence="4 6" id="KW-0472">Membrane</keyword>
<proteinExistence type="predicted"/>
<comment type="subcellular location">
    <subcellularLocation>
        <location evidence="1">Membrane</location>
        <topology evidence="1">Multi-pass membrane protein</topology>
    </subcellularLocation>
</comment>
<feature type="transmembrane region" description="Helical" evidence="6">
    <location>
        <begin position="202"/>
        <end position="223"/>
    </location>
</feature>
<evidence type="ECO:0000313" key="8">
    <source>
        <dbReference type="EMBL" id="EPE30441.1"/>
    </source>
</evidence>
<dbReference type="RefSeq" id="XP_008081852.1">
    <property type="nucleotide sequence ID" value="XM_008083661.1"/>
</dbReference>
<dbReference type="Gene3D" id="1.20.1250.20">
    <property type="entry name" value="MFS general substrate transporter like domains"/>
    <property type="match status" value="1"/>
</dbReference>
<keyword evidence="2 6" id="KW-0812">Transmembrane</keyword>
<dbReference type="OrthoDB" id="446368at2759"/>
<keyword evidence="9" id="KW-1185">Reference proteome</keyword>
<dbReference type="Proteomes" id="UP000016922">
    <property type="component" value="Unassembled WGS sequence"/>
</dbReference>
<evidence type="ECO:0000256" key="1">
    <source>
        <dbReference type="ARBA" id="ARBA00004141"/>
    </source>
</evidence>
<dbReference type="Pfam" id="PF07690">
    <property type="entry name" value="MFS_1"/>
    <property type="match status" value="1"/>
</dbReference>
<feature type="region of interest" description="Disordered" evidence="5">
    <location>
        <begin position="1"/>
        <end position="98"/>
    </location>
</feature>
<dbReference type="FunFam" id="1.20.1250.20:FF:000011">
    <property type="entry name" value="MFS multidrug transporter, putative"/>
    <property type="match status" value="1"/>
</dbReference>
<gene>
    <name evidence="8" type="ORF">GLAREA_03408</name>
</gene>
<organism evidence="8 9">
    <name type="scientific">Glarea lozoyensis (strain ATCC 20868 / MF5171)</name>
    <dbReference type="NCBI Taxonomy" id="1116229"/>
    <lineage>
        <taxon>Eukaryota</taxon>
        <taxon>Fungi</taxon>
        <taxon>Dikarya</taxon>
        <taxon>Ascomycota</taxon>
        <taxon>Pezizomycotina</taxon>
        <taxon>Leotiomycetes</taxon>
        <taxon>Helotiales</taxon>
        <taxon>Helotiaceae</taxon>
        <taxon>Glarea</taxon>
    </lineage>
</organism>
<feature type="transmembrane region" description="Helical" evidence="6">
    <location>
        <begin position="417"/>
        <end position="436"/>
    </location>
</feature>
<feature type="transmembrane region" description="Helical" evidence="6">
    <location>
        <begin position="145"/>
        <end position="165"/>
    </location>
</feature>
<dbReference type="AlphaFoldDB" id="S3DEP2"/>
<feature type="transmembrane region" description="Helical" evidence="6">
    <location>
        <begin position="377"/>
        <end position="396"/>
    </location>
</feature>
<dbReference type="KEGG" id="glz:GLAREA_03408"/>
<evidence type="ECO:0000259" key="7">
    <source>
        <dbReference type="PROSITE" id="PS50850"/>
    </source>
</evidence>
<dbReference type="PANTHER" id="PTHR23502:SF47">
    <property type="entry name" value="MAJOR FACILITATOR SUPERFAMILY (MFS) PROFILE DOMAIN-CONTAINING PROTEIN-RELATED"/>
    <property type="match status" value="1"/>
</dbReference>
<dbReference type="InterPro" id="IPR011701">
    <property type="entry name" value="MFS"/>
</dbReference>
<feature type="domain" description="Major facilitator superfamily (MFS) profile" evidence="7">
    <location>
        <begin position="107"/>
        <end position="546"/>
    </location>
</feature>
<name>S3DEP2_GLAL2</name>
<dbReference type="InterPro" id="IPR036259">
    <property type="entry name" value="MFS_trans_sf"/>
</dbReference>
<evidence type="ECO:0000313" key="9">
    <source>
        <dbReference type="Proteomes" id="UP000016922"/>
    </source>
</evidence>
<sequence>MRTSHSTERTVVPTQPASRVNSMEHLGTLKEQNTNTSSGRRNQILESDGRSNEDDLERAIDEEKAIEGEEDKKVEPEKQKDPNLIEWDGPDDPENPMNWPARKKWINTVTMGMMTFCVTFASSVFSNATRPTAELFHVSTEVTTLGTSLFVLGFAVGPLIWGPFSEVFGRKLPLFTGYTLFAIFQIPVAVAVNLETIMLCRFFGGVFASAPLAIVGGALADFFTAVDRGVAVCVFAGATFIGPIAGPIMGGFIVDSYLGWRWTAWITLIMATFFGLLGLIIVSESSHPKILQNRAKRIRFETKNWAIHSELDTKEINFKSILQVYLLRPVKMLVLEPILLLITIYMALIYGMLYLFFEAYPISFQERRGWNAGVGALPFIGIALGVALGVGTIITVTKTRFKRKLIEHGRVIPEERLPPMILGSVLLPAGLFWFAWTSSPNISWVPQVISSVLIGWGILMIFLQGFNYIIDVYLWYANSAIAANTLLRSSAGAGFPLFATAMYHTLGVAWATSLLGFLCIAMIPAPICFYIYGAKIRALSKFAPKV</sequence>
<dbReference type="CDD" id="cd17323">
    <property type="entry name" value="MFS_Tpo1_MDR_like"/>
    <property type="match status" value="1"/>
</dbReference>
<accession>S3DEP2</accession>
<keyword evidence="3 6" id="KW-1133">Transmembrane helix</keyword>
<feature type="transmembrane region" description="Helical" evidence="6">
    <location>
        <begin position="230"/>
        <end position="254"/>
    </location>
</feature>
<feature type="transmembrane region" description="Helical" evidence="6">
    <location>
        <begin position="172"/>
        <end position="190"/>
    </location>
</feature>
<feature type="transmembrane region" description="Helical" evidence="6">
    <location>
        <begin position="481"/>
        <end position="503"/>
    </location>
</feature>
<feature type="transmembrane region" description="Helical" evidence="6">
    <location>
        <begin position="105"/>
        <end position="125"/>
    </location>
</feature>
<feature type="transmembrane region" description="Helical" evidence="6">
    <location>
        <begin position="448"/>
        <end position="469"/>
    </location>
</feature>
<dbReference type="SUPFAM" id="SSF103473">
    <property type="entry name" value="MFS general substrate transporter"/>
    <property type="match status" value="1"/>
</dbReference>
<dbReference type="InterPro" id="IPR020846">
    <property type="entry name" value="MFS_dom"/>
</dbReference>
<dbReference type="PANTHER" id="PTHR23502">
    <property type="entry name" value="MAJOR FACILITATOR SUPERFAMILY"/>
    <property type="match status" value="1"/>
</dbReference>
<feature type="compositionally biased region" description="Polar residues" evidence="5">
    <location>
        <begin position="30"/>
        <end position="45"/>
    </location>
</feature>
<feature type="transmembrane region" description="Helical" evidence="6">
    <location>
        <begin position="338"/>
        <end position="357"/>
    </location>
</feature>
<evidence type="ECO:0000256" key="5">
    <source>
        <dbReference type="SAM" id="MobiDB-lite"/>
    </source>
</evidence>